<accession>A0AAN6QIH6</accession>
<dbReference type="InterPro" id="IPR011042">
    <property type="entry name" value="6-blade_b-propeller_TolB-like"/>
</dbReference>
<evidence type="ECO:0000313" key="3">
    <source>
        <dbReference type="Proteomes" id="UP001302812"/>
    </source>
</evidence>
<dbReference type="AlphaFoldDB" id="A0AAN6QIH6"/>
<gene>
    <name evidence="2" type="ORF">N656DRAFT_802115</name>
</gene>
<dbReference type="PANTHER" id="PTHR42060">
    <property type="entry name" value="NHL REPEAT-CONTAINING PROTEIN-RELATED"/>
    <property type="match status" value="1"/>
</dbReference>
<feature type="signal peptide" evidence="1">
    <location>
        <begin position="1"/>
        <end position="27"/>
    </location>
</feature>
<sequence length="357" mass="37445">MIEPKRKFSTWSSFLTAAFTLTSPTLAQNLKPHGSSHASRGSPAALPLPHRIVTQFQKPSWIENIAVRSNGDLLLTQLFPSPILYTVISPASVSPKTGIVHTFDGVEGLLGITETATPDVFVLVGTNASNPGSGASTAWSVDFRQRDSQPAVTEIAQLRDARVPNGMTTSPQLGDSVLIADSAGFVWHLDLHTGEHRVAAQVPEMAPAAGSSGTGINGVKMHGGYLYWSNSADASLYRLGGRRDGSPCESARVQKAAAPDATFLDDFVIGKDGTIWAATNSDNRLLAVRGFNGSVVVAGGTSELTLAGNTAAAFGRGKTDAHILYVVTCGGLRAPVNGTYTEGGKVVAVDTRGFAWD</sequence>
<dbReference type="Proteomes" id="UP001302812">
    <property type="component" value="Unassembled WGS sequence"/>
</dbReference>
<dbReference type="EMBL" id="MU853366">
    <property type="protein sequence ID" value="KAK4108046.1"/>
    <property type="molecule type" value="Genomic_DNA"/>
</dbReference>
<name>A0AAN6QIH6_9PEZI</name>
<protein>
    <recommendedName>
        <fullName evidence="4">SMP-30/Gluconolactonase/LRE-like region domain-containing protein</fullName>
    </recommendedName>
</protein>
<keyword evidence="3" id="KW-1185">Reference proteome</keyword>
<dbReference type="Gene3D" id="2.120.10.30">
    <property type="entry name" value="TolB, C-terminal domain"/>
    <property type="match status" value="1"/>
</dbReference>
<reference evidence="2" key="1">
    <citation type="journal article" date="2023" name="Mol. Phylogenet. Evol.">
        <title>Genome-scale phylogeny and comparative genomics of the fungal order Sordariales.</title>
        <authorList>
            <person name="Hensen N."/>
            <person name="Bonometti L."/>
            <person name="Westerberg I."/>
            <person name="Brannstrom I.O."/>
            <person name="Guillou S."/>
            <person name="Cros-Aarteil S."/>
            <person name="Calhoun S."/>
            <person name="Haridas S."/>
            <person name="Kuo A."/>
            <person name="Mondo S."/>
            <person name="Pangilinan J."/>
            <person name="Riley R."/>
            <person name="LaButti K."/>
            <person name="Andreopoulos B."/>
            <person name="Lipzen A."/>
            <person name="Chen C."/>
            <person name="Yan M."/>
            <person name="Daum C."/>
            <person name="Ng V."/>
            <person name="Clum A."/>
            <person name="Steindorff A."/>
            <person name="Ohm R.A."/>
            <person name="Martin F."/>
            <person name="Silar P."/>
            <person name="Natvig D.O."/>
            <person name="Lalanne C."/>
            <person name="Gautier V."/>
            <person name="Ament-Velasquez S.L."/>
            <person name="Kruys A."/>
            <person name="Hutchinson M.I."/>
            <person name="Powell A.J."/>
            <person name="Barry K."/>
            <person name="Miller A.N."/>
            <person name="Grigoriev I.V."/>
            <person name="Debuchy R."/>
            <person name="Gladieux P."/>
            <person name="Hiltunen Thoren M."/>
            <person name="Johannesson H."/>
        </authorList>
    </citation>
    <scope>NUCLEOTIDE SEQUENCE</scope>
    <source>
        <strain evidence="2">CBS 508.74</strain>
    </source>
</reference>
<evidence type="ECO:0000256" key="1">
    <source>
        <dbReference type="SAM" id="SignalP"/>
    </source>
</evidence>
<organism evidence="2 3">
    <name type="scientific">Canariomyces notabilis</name>
    <dbReference type="NCBI Taxonomy" id="2074819"/>
    <lineage>
        <taxon>Eukaryota</taxon>
        <taxon>Fungi</taxon>
        <taxon>Dikarya</taxon>
        <taxon>Ascomycota</taxon>
        <taxon>Pezizomycotina</taxon>
        <taxon>Sordariomycetes</taxon>
        <taxon>Sordariomycetidae</taxon>
        <taxon>Sordariales</taxon>
        <taxon>Chaetomiaceae</taxon>
        <taxon>Canariomyces</taxon>
    </lineage>
</organism>
<dbReference type="RefSeq" id="XP_064665616.1">
    <property type="nucleotide sequence ID" value="XM_064818209.1"/>
</dbReference>
<feature type="chain" id="PRO_5042881562" description="SMP-30/Gluconolactonase/LRE-like region domain-containing protein" evidence="1">
    <location>
        <begin position="28"/>
        <end position="357"/>
    </location>
</feature>
<evidence type="ECO:0008006" key="4">
    <source>
        <dbReference type="Google" id="ProtNLM"/>
    </source>
</evidence>
<comment type="caution">
    <text evidence="2">The sequence shown here is derived from an EMBL/GenBank/DDBJ whole genome shotgun (WGS) entry which is preliminary data.</text>
</comment>
<dbReference type="SUPFAM" id="SSF63829">
    <property type="entry name" value="Calcium-dependent phosphotriesterase"/>
    <property type="match status" value="1"/>
</dbReference>
<reference evidence="2" key="2">
    <citation type="submission" date="2023-05" db="EMBL/GenBank/DDBJ databases">
        <authorList>
            <consortium name="Lawrence Berkeley National Laboratory"/>
            <person name="Steindorff A."/>
            <person name="Hensen N."/>
            <person name="Bonometti L."/>
            <person name="Westerberg I."/>
            <person name="Brannstrom I.O."/>
            <person name="Guillou S."/>
            <person name="Cros-Aarteil S."/>
            <person name="Calhoun S."/>
            <person name="Haridas S."/>
            <person name="Kuo A."/>
            <person name="Mondo S."/>
            <person name="Pangilinan J."/>
            <person name="Riley R."/>
            <person name="Labutti K."/>
            <person name="Andreopoulos B."/>
            <person name="Lipzen A."/>
            <person name="Chen C."/>
            <person name="Yanf M."/>
            <person name="Daum C."/>
            <person name="Ng V."/>
            <person name="Clum A."/>
            <person name="Ohm R."/>
            <person name="Martin F."/>
            <person name="Silar P."/>
            <person name="Natvig D."/>
            <person name="Lalanne C."/>
            <person name="Gautier V."/>
            <person name="Ament-Velasquez S.L."/>
            <person name="Kruys A."/>
            <person name="Hutchinson M.I."/>
            <person name="Powell A.J."/>
            <person name="Barry K."/>
            <person name="Miller A.N."/>
            <person name="Grigoriev I.V."/>
            <person name="Debuchy R."/>
            <person name="Gladieux P."/>
            <person name="Thoren M.H."/>
            <person name="Johannesson H."/>
        </authorList>
    </citation>
    <scope>NUCLEOTIDE SEQUENCE</scope>
    <source>
        <strain evidence="2">CBS 508.74</strain>
    </source>
</reference>
<evidence type="ECO:0000313" key="2">
    <source>
        <dbReference type="EMBL" id="KAK4108046.1"/>
    </source>
</evidence>
<proteinExistence type="predicted"/>
<dbReference type="GeneID" id="89942334"/>
<dbReference type="InterPro" id="IPR052998">
    <property type="entry name" value="Hetero-Diels-Alderase-like"/>
</dbReference>
<keyword evidence="1" id="KW-0732">Signal</keyword>
<dbReference type="PANTHER" id="PTHR42060:SF1">
    <property type="entry name" value="NHL REPEAT-CONTAINING PROTEIN"/>
    <property type="match status" value="1"/>
</dbReference>